<dbReference type="Proteomes" id="UP000059680">
    <property type="component" value="Chromosome 8"/>
</dbReference>
<keyword evidence="2" id="KW-1185">Reference proteome</keyword>
<dbReference type="InParanoid" id="A0A0P0XIA4"/>
<name>A0A0P0XIA4_ORYSJ</name>
<evidence type="ECO:0000313" key="2">
    <source>
        <dbReference type="Proteomes" id="UP000059680"/>
    </source>
</evidence>
<proteinExistence type="predicted"/>
<sequence length="93" mass="9889">MSPPHDQRCNTPHATAHEIALPKPSCTSLAAAWIQGVADGSGLLAMNRSIARLKQSMPSDHHMRLSLRRASPNIDAVTSVVLKGVKMALSPPS</sequence>
<dbReference type="PaxDb" id="39947-A0A0P0XIA4"/>
<evidence type="ECO:0000313" key="1">
    <source>
        <dbReference type="EMBL" id="BAT06712.1"/>
    </source>
</evidence>
<protein>
    <submittedName>
        <fullName evidence="1">Os08g0562001 protein</fullName>
    </submittedName>
</protein>
<gene>
    <name evidence="1" type="ordered locus">Os08g0562001</name>
    <name evidence="1" type="ORF">OSNPB_080562001</name>
</gene>
<accession>A0A0P0XIA4</accession>
<reference evidence="2" key="1">
    <citation type="journal article" date="2005" name="Nature">
        <title>The map-based sequence of the rice genome.</title>
        <authorList>
            <consortium name="International rice genome sequencing project (IRGSP)"/>
            <person name="Matsumoto T."/>
            <person name="Wu J."/>
            <person name="Kanamori H."/>
            <person name="Katayose Y."/>
            <person name="Fujisawa M."/>
            <person name="Namiki N."/>
            <person name="Mizuno H."/>
            <person name="Yamamoto K."/>
            <person name="Antonio B.A."/>
            <person name="Baba T."/>
            <person name="Sakata K."/>
            <person name="Nagamura Y."/>
            <person name="Aoki H."/>
            <person name="Arikawa K."/>
            <person name="Arita K."/>
            <person name="Bito T."/>
            <person name="Chiden Y."/>
            <person name="Fujitsuka N."/>
            <person name="Fukunaka R."/>
            <person name="Hamada M."/>
            <person name="Harada C."/>
            <person name="Hayashi A."/>
            <person name="Hijishita S."/>
            <person name="Honda M."/>
            <person name="Hosokawa S."/>
            <person name="Ichikawa Y."/>
            <person name="Idonuma A."/>
            <person name="Iijima M."/>
            <person name="Ikeda M."/>
            <person name="Ikeno M."/>
            <person name="Ito K."/>
            <person name="Ito S."/>
            <person name="Ito T."/>
            <person name="Ito Y."/>
            <person name="Ito Y."/>
            <person name="Iwabuchi A."/>
            <person name="Kamiya K."/>
            <person name="Karasawa W."/>
            <person name="Kurita K."/>
            <person name="Katagiri S."/>
            <person name="Kikuta A."/>
            <person name="Kobayashi H."/>
            <person name="Kobayashi N."/>
            <person name="Machita K."/>
            <person name="Maehara T."/>
            <person name="Masukawa M."/>
            <person name="Mizubayashi T."/>
            <person name="Mukai Y."/>
            <person name="Nagasaki H."/>
            <person name="Nagata Y."/>
            <person name="Naito S."/>
            <person name="Nakashima M."/>
            <person name="Nakama Y."/>
            <person name="Nakamichi Y."/>
            <person name="Nakamura M."/>
            <person name="Meguro A."/>
            <person name="Negishi M."/>
            <person name="Ohta I."/>
            <person name="Ohta T."/>
            <person name="Okamoto M."/>
            <person name="Ono N."/>
            <person name="Saji S."/>
            <person name="Sakaguchi M."/>
            <person name="Sakai K."/>
            <person name="Shibata M."/>
            <person name="Shimokawa T."/>
            <person name="Song J."/>
            <person name="Takazaki Y."/>
            <person name="Terasawa K."/>
            <person name="Tsugane M."/>
            <person name="Tsuji K."/>
            <person name="Ueda S."/>
            <person name="Waki K."/>
            <person name="Yamagata H."/>
            <person name="Yamamoto M."/>
            <person name="Yamamoto S."/>
            <person name="Yamane H."/>
            <person name="Yoshiki S."/>
            <person name="Yoshihara R."/>
            <person name="Yukawa K."/>
            <person name="Zhong H."/>
            <person name="Yano M."/>
            <person name="Yuan Q."/>
            <person name="Ouyang S."/>
            <person name="Liu J."/>
            <person name="Jones K.M."/>
            <person name="Gansberger K."/>
            <person name="Moffat K."/>
            <person name="Hill J."/>
            <person name="Bera J."/>
            <person name="Fadrosh D."/>
            <person name="Jin S."/>
            <person name="Johri S."/>
            <person name="Kim M."/>
            <person name="Overton L."/>
            <person name="Reardon M."/>
            <person name="Tsitrin T."/>
            <person name="Vuong H."/>
            <person name="Weaver B."/>
            <person name="Ciecko A."/>
            <person name="Tallon L."/>
            <person name="Jackson J."/>
            <person name="Pai G."/>
            <person name="Aken S.V."/>
            <person name="Utterback T."/>
            <person name="Reidmuller S."/>
            <person name="Feldblyum T."/>
            <person name="Hsiao J."/>
            <person name="Zismann V."/>
            <person name="Iobst S."/>
            <person name="de Vazeille A.R."/>
            <person name="Buell C.R."/>
            <person name="Ying K."/>
            <person name="Li Y."/>
            <person name="Lu T."/>
            <person name="Huang Y."/>
            <person name="Zhao Q."/>
            <person name="Feng Q."/>
            <person name="Zhang L."/>
            <person name="Zhu J."/>
            <person name="Weng Q."/>
            <person name="Mu J."/>
            <person name="Lu Y."/>
            <person name="Fan D."/>
            <person name="Liu Y."/>
            <person name="Guan J."/>
            <person name="Zhang Y."/>
            <person name="Yu S."/>
            <person name="Liu X."/>
            <person name="Zhang Y."/>
            <person name="Hong G."/>
            <person name="Han B."/>
            <person name="Choisne N."/>
            <person name="Demange N."/>
            <person name="Orjeda G."/>
            <person name="Samain S."/>
            <person name="Cattolico L."/>
            <person name="Pelletier E."/>
            <person name="Couloux A."/>
            <person name="Segurens B."/>
            <person name="Wincker P."/>
            <person name="D'Hont A."/>
            <person name="Scarpelli C."/>
            <person name="Weissenbach J."/>
            <person name="Salanoubat M."/>
            <person name="Quetier F."/>
            <person name="Yu Y."/>
            <person name="Kim H.R."/>
            <person name="Rambo T."/>
            <person name="Currie J."/>
            <person name="Collura K."/>
            <person name="Luo M."/>
            <person name="Yang T."/>
            <person name="Ammiraju J.S.S."/>
            <person name="Engler F."/>
            <person name="Soderlund C."/>
            <person name="Wing R.A."/>
            <person name="Palmer L.E."/>
            <person name="de la Bastide M."/>
            <person name="Spiegel L."/>
            <person name="Nascimento L."/>
            <person name="Zutavern T."/>
            <person name="O'Shaughnessy A."/>
            <person name="Dike S."/>
            <person name="Dedhia N."/>
            <person name="Preston R."/>
            <person name="Balija V."/>
            <person name="McCombie W.R."/>
            <person name="Chow T."/>
            <person name="Chen H."/>
            <person name="Chung M."/>
            <person name="Chen C."/>
            <person name="Shaw J."/>
            <person name="Wu H."/>
            <person name="Hsiao K."/>
            <person name="Chao Y."/>
            <person name="Chu M."/>
            <person name="Cheng C."/>
            <person name="Hour A."/>
            <person name="Lee P."/>
            <person name="Lin S."/>
            <person name="Lin Y."/>
            <person name="Liou J."/>
            <person name="Liu S."/>
            <person name="Hsing Y."/>
            <person name="Raghuvanshi S."/>
            <person name="Mohanty A."/>
            <person name="Bharti A.K."/>
            <person name="Gaur A."/>
            <person name="Gupta V."/>
            <person name="Kumar D."/>
            <person name="Ravi V."/>
            <person name="Vij S."/>
            <person name="Kapur A."/>
            <person name="Khurana P."/>
            <person name="Khurana P."/>
            <person name="Khurana J.P."/>
            <person name="Tyagi A.K."/>
            <person name="Gaikwad K."/>
            <person name="Singh A."/>
            <person name="Dalal V."/>
            <person name="Srivastava S."/>
            <person name="Dixit A."/>
            <person name="Pal A.K."/>
            <person name="Ghazi I.A."/>
            <person name="Yadav M."/>
            <person name="Pandit A."/>
            <person name="Bhargava A."/>
            <person name="Sureshbabu K."/>
            <person name="Batra K."/>
            <person name="Sharma T.R."/>
            <person name="Mohapatra T."/>
            <person name="Singh N.K."/>
            <person name="Messing J."/>
            <person name="Nelson A.B."/>
            <person name="Fuks G."/>
            <person name="Kavchok S."/>
            <person name="Keizer G."/>
            <person name="Linton E."/>
            <person name="Llaca V."/>
            <person name="Song R."/>
            <person name="Tanyolac B."/>
            <person name="Young S."/>
            <person name="Ho-Il K."/>
            <person name="Hahn J.H."/>
            <person name="Sangsakoo G."/>
            <person name="Vanavichit A."/>
            <person name="de Mattos Luiz.A.T."/>
            <person name="Zimmer P.D."/>
            <person name="Malone G."/>
            <person name="Dellagostin O."/>
            <person name="de Oliveira A.C."/>
            <person name="Bevan M."/>
            <person name="Bancroft I."/>
            <person name="Minx P."/>
            <person name="Cordum H."/>
            <person name="Wilson R."/>
            <person name="Cheng Z."/>
            <person name="Jin W."/>
            <person name="Jiang J."/>
            <person name="Leong S.A."/>
            <person name="Iwama H."/>
            <person name="Gojobori T."/>
            <person name="Itoh T."/>
            <person name="Niimura Y."/>
            <person name="Fujii Y."/>
            <person name="Habara T."/>
            <person name="Sakai H."/>
            <person name="Sato Y."/>
            <person name="Wilson G."/>
            <person name="Kumar K."/>
            <person name="McCouch S."/>
            <person name="Juretic N."/>
            <person name="Hoen D."/>
            <person name="Wright S."/>
            <person name="Bruskiewich R."/>
            <person name="Bureau T."/>
            <person name="Miyao A."/>
            <person name="Hirochika H."/>
            <person name="Nishikawa T."/>
            <person name="Kadowaki K."/>
            <person name="Sugiura M."/>
            <person name="Burr B."/>
            <person name="Sasaki T."/>
        </authorList>
    </citation>
    <scope>NUCLEOTIDE SEQUENCE [LARGE SCALE GENOMIC DNA]</scope>
    <source>
        <strain evidence="2">cv. Nipponbare</strain>
    </source>
</reference>
<dbReference type="EMBL" id="AP014964">
    <property type="protein sequence ID" value="BAT06712.1"/>
    <property type="molecule type" value="Genomic_DNA"/>
</dbReference>
<organism evidence="1 2">
    <name type="scientific">Oryza sativa subsp. japonica</name>
    <name type="common">Rice</name>
    <dbReference type="NCBI Taxonomy" id="39947"/>
    <lineage>
        <taxon>Eukaryota</taxon>
        <taxon>Viridiplantae</taxon>
        <taxon>Streptophyta</taxon>
        <taxon>Embryophyta</taxon>
        <taxon>Tracheophyta</taxon>
        <taxon>Spermatophyta</taxon>
        <taxon>Magnoliopsida</taxon>
        <taxon>Liliopsida</taxon>
        <taxon>Poales</taxon>
        <taxon>Poaceae</taxon>
        <taxon>BOP clade</taxon>
        <taxon>Oryzoideae</taxon>
        <taxon>Oryzeae</taxon>
        <taxon>Oryzinae</taxon>
        <taxon>Oryza</taxon>
        <taxon>Oryza sativa</taxon>
    </lineage>
</organism>
<reference evidence="1 2" key="2">
    <citation type="journal article" date="2013" name="Plant Cell Physiol.">
        <title>Rice Annotation Project Database (RAP-DB): an integrative and interactive database for rice genomics.</title>
        <authorList>
            <person name="Sakai H."/>
            <person name="Lee S.S."/>
            <person name="Tanaka T."/>
            <person name="Numa H."/>
            <person name="Kim J."/>
            <person name="Kawahara Y."/>
            <person name="Wakimoto H."/>
            <person name="Yang C.C."/>
            <person name="Iwamoto M."/>
            <person name="Abe T."/>
            <person name="Yamada Y."/>
            <person name="Muto A."/>
            <person name="Inokuchi H."/>
            <person name="Ikemura T."/>
            <person name="Matsumoto T."/>
            <person name="Sasaki T."/>
            <person name="Itoh T."/>
        </authorList>
    </citation>
    <scope>NUCLEOTIDE SEQUENCE [LARGE SCALE GENOMIC DNA]</scope>
    <source>
        <strain evidence="2">cv. Nipponbare</strain>
    </source>
</reference>
<dbReference type="AlphaFoldDB" id="A0A0P0XIA4"/>
<reference evidence="1 2" key="3">
    <citation type="journal article" date="2013" name="Rice">
        <title>Improvement of the Oryza sativa Nipponbare reference genome using next generation sequence and optical map data.</title>
        <authorList>
            <person name="Kawahara Y."/>
            <person name="de la Bastide M."/>
            <person name="Hamilton J.P."/>
            <person name="Kanamori H."/>
            <person name="McCombie W.R."/>
            <person name="Ouyang S."/>
            <person name="Schwartz D.C."/>
            <person name="Tanaka T."/>
            <person name="Wu J."/>
            <person name="Zhou S."/>
            <person name="Childs K.L."/>
            <person name="Davidson R.M."/>
            <person name="Lin H."/>
            <person name="Quesada-Ocampo L."/>
            <person name="Vaillancourt B."/>
            <person name="Sakai H."/>
            <person name="Lee S.S."/>
            <person name="Kim J."/>
            <person name="Numa H."/>
            <person name="Itoh T."/>
            <person name="Buell C.R."/>
            <person name="Matsumoto T."/>
        </authorList>
    </citation>
    <scope>NUCLEOTIDE SEQUENCE [LARGE SCALE GENOMIC DNA]</scope>
    <source>
        <strain evidence="2">cv. Nipponbare</strain>
    </source>
</reference>